<reference evidence="1 2" key="1">
    <citation type="submission" date="2021-06" db="EMBL/GenBank/DDBJ databases">
        <title>Caerostris extrusa draft genome.</title>
        <authorList>
            <person name="Kono N."/>
            <person name="Arakawa K."/>
        </authorList>
    </citation>
    <scope>NUCLEOTIDE SEQUENCE [LARGE SCALE GENOMIC DNA]</scope>
</reference>
<proteinExistence type="predicted"/>
<organism evidence="1 2">
    <name type="scientific">Caerostris extrusa</name>
    <name type="common">Bark spider</name>
    <name type="synonym">Caerostris bankana</name>
    <dbReference type="NCBI Taxonomy" id="172846"/>
    <lineage>
        <taxon>Eukaryota</taxon>
        <taxon>Metazoa</taxon>
        <taxon>Ecdysozoa</taxon>
        <taxon>Arthropoda</taxon>
        <taxon>Chelicerata</taxon>
        <taxon>Arachnida</taxon>
        <taxon>Araneae</taxon>
        <taxon>Araneomorphae</taxon>
        <taxon>Entelegynae</taxon>
        <taxon>Araneoidea</taxon>
        <taxon>Araneidae</taxon>
        <taxon>Caerostris</taxon>
    </lineage>
</organism>
<sequence length="86" mass="9905">MSHTVHHFGLFISSDQTWQPIPLFGISMDIATKEKKKKKERKEKRMGWVAIPRALVGPSPVKSLLEALLHFEELCMNLWTGMGEER</sequence>
<dbReference type="Proteomes" id="UP001054945">
    <property type="component" value="Unassembled WGS sequence"/>
</dbReference>
<comment type="caution">
    <text evidence="1">The sequence shown here is derived from an EMBL/GenBank/DDBJ whole genome shotgun (WGS) entry which is preliminary data.</text>
</comment>
<accession>A0AAV4WGT1</accession>
<dbReference type="EMBL" id="BPLR01016161">
    <property type="protein sequence ID" value="GIY81746.1"/>
    <property type="molecule type" value="Genomic_DNA"/>
</dbReference>
<evidence type="ECO:0000313" key="2">
    <source>
        <dbReference type="Proteomes" id="UP001054945"/>
    </source>
</evidence>
<gene>
    <name evidence="1" type="ORF">CEXT_670381</name>
</gene>
<evidence type="ECO:0000313" key="1">
    <source>
        <dbReference type="EMBL" id="GIY81746.1"/>
    </source>
</evidence>
<dbReference type="AlphaFoldDB" id="A0AAV4WGT1"/>
<protein>
    <submittedName>
        <fullName evidence="1">Uncharacterized protein</fullName>
    </submittedName>
</protein>
<keyword evidence="2" id="KW-1185">Reference proteome</keyword>
<name>A0AAV4WGT1_CAEEX</name>